<feature type="domain" description="HPt" evidence="23">
    <location>
        <begin position="796"/>
        <end position="891"/>
    </location>
</feature>
<dbReference type="Pfam" id="PF02518">
    <property type="entry name" value="HATPase_c"/>
    <property type="match status" value="1"/>
</dbReference>
<dbReference type="OrthoDB" id="9810730at2"/>
<feature type="domain" description="Response regulatory" evidence="22">
    <location>
        <begin position="487"/>
        <end position="610"/>
    </location>
</feature>
<keyword evidence="6" id="KW-0808">Transferase</keyword>
<keyword evidence="5 18" id="KW-0597">Phosphoprotein</keyword>
<feature type="coiled-coil region" evidence="19">
    <location>
        <begin position="210"/>
        <end position="244"/>
    </location>
</feature>
<keyword evidence="14 20" id="KW-0472">Membrane</keyword>
<feature type="transmembrane region" description="Helical" evidence="20">
    <location>
        <begin position="12"/>
        <end position="32"/>
    </location>
</feature>
<evidence type="ECO:0000256" key="10">
    <source>
        <dbReference type="ARBA" id="ARBA00022801"/>
    </source>
</evidence>
<feature type="modified residue" description="4-aspartylphosphate" evidence="18">
    <location>
        <position position="542"/>
    </location>
</feature>
<evidence type="ECO:0000256" key="1">
    <source>
        <dbReference type="ARBA" id="ARBA00000085"/>
    </source>
</evidence>
<keyword evidence="10" id="KW-0378">Hydrolase</keyword>
<dbReference type="InterPro" id="IPR003594">
    <property type="entry name" value="HATPase_dom"/>
</dbReference>
<evidence type="ECO:0000256" key="15">
    <source>
        <dbReference type="ARBA" id="ARBA00064003"/>
    </source>
</evidence>
<keyword evidence="13" id="KW-0902">Two-component regulatory system</keyword>
<dbReference type="PROSITE" id="PS50109">
    <property type="entry name" value="HIS_KIN"/>
    <property type="match status" value="1"/>
</dbReference>
<evidence type="ECO:0000259" key="22">
    <source>
        <dbReference type="PROSITE" id="PS50110"/>
    </source>
</evidence>
<dbReference type="InterPro" id="IPR001789">
    <property type="entry name" value="Sig_transdc_resp-reg_receiver"/>
</dbReference>
<accession>A0A2U3B8X1</accession>
<evidence type="ECO:0000256" key="17">
    <source>
        <dbReference type="PROSITE-ProRule" id="PRU00110"/>
    </source>
</evidence>
<evidence type="ECO:0000313" key="24">
    <source>
        <dbReference type="EMBL" id="PWI33221.1"/>
    </source>
</evidence>
<comment type="caution">
    <text evidence="24">The sequence shown here is derived from an EMBL/GenBank/DDBJ whole genome shotgun (WGS) entry which is preliminary data.</text>
</comment>
<dbReference type="SUPFAM" id="SSF52172">
    <property type="entry name" value="CheY-like"/>
    <property type="match status" value="2"/>
</dbReference>
<dbReference type="Gene3D" id="1.20.120.160">
    <property type="entry name" value="HPT domain"/>
    <property type="match status" value="1"/>
</dbReference>
<keyword evidence="9" id="KW-0418">Kinase</keyword>
<keyword evidence="8" id="KW-0547">Nucleotide-binding</keyword>
<evidence type="ECO:0000256" key="4">
    <source>
        <dbReference type="ARBA" id="ARBA00022475"/>
    </source>
</evidence>
<protein>
    <recommendedName>
        <fullName evidence="16">Sensory/regulatory protein RpfC</fullName>
        <ecNumber evidence="3">2.7.13.3</ecNumber>
    </recommendedName>
</protein>
<dbReference type="FunFam" id="1.10.287.130:FF:000002">
    <property type="entry name" value="Two-component osmosensing histidine kinase"/>
    <property type="match status" value="1"/>
</dbReference>
<evidence type="ECO:0000256" key="7">
    <source>
        <dbReference type="ARBA" id="ARBA00022692"/>
    </source>
</evidence>
<evidence type="ECO:0000256" key="5">
    <source>
        <dbReference type="ARBA" id="ARBA00022553"/>
    </source>
</evidence>
<gene>
    <name evidence="24" type="ORF">DI392_10160</name>
</gene>
<dbReference type="CDD" id="cd00088">
    <property type="entry name" value="HPT"/>
    <property type="match status" value="1"/>
</dbReference>
<evidence type="ECO:0000259" key="23">
    <source>
        <dbReference type="PROSITE" id="PS50894"/>
    </source>
</evidence>
<evidence type="ECO:0000256" key="13">
    <source>
        <dbReference type="ARBA" id="ARBA00023012"/>
    </source>
</evidence>
<dbReference type="InterPro" id="IPR036097">
    <property type="entry name" value="HisK_dim/P_sf"/>
</dbReference>
<dbReference type="GO" id="GO:0016787">
    <property type="term" value="F:hydrolase activity"/>
    <property type="evidence" value="ECO:0007669"/>
    <property type="project" value="UniProtKB-KW"/>
</dbReference>
<dbReference type="GO" id="GO:0005886">
    <property type="term" value="C:plasma membrane"/>
    <property type="evidence" value="ECO:0007669"/>
    <property type="project" value="UniProtKB-SubCell"/>
</dbReference>
<keyword evidence="7 20" id="KW-0812">Transmembrane</keyword>
<feature type="modified residue" description="Phosphohistidine" evidence="17">
    <location>
        <position position="835"/>
    </location>
</feature>
<feature type="domain" description="Response regulatory" evidence="22">
    <location>
        <begin position="638"/>
        <end position="754"/>
    </location>
</feature>
<dbReference type="CDD" id="cd17546">
    <property type="entry name" value="REC_hyHK_CKI1_RcsC-like"/>
    <property type="match status" value="2"/>
</dbReference>
<dbReference type="PRINTS" id="PR00344">
    <property type="entry name" value="BCTRLSENSOR"/>
</dbReference>
<dbReference type="SMART" id="SM00387">
    <property type="entry name" value="HATPase_c"/>
    <property type="match status" value="1"/>
</dbReference>
<dbReference type="EC" id="2.7.13.3" evidence="3"/>
<dbReference type="InterPro" id="IPR003661">
    <property type="entry name" value="HisK_dim/P_dom"/>
</dbReference>
<dbReference type="Proteomes" id="UP000245362">
    <property type="component" value="Unassembled WGS sequence"/>
</dbReference>
<dbReference type="InterPro" id="IPR008207">
    <property type="entry name" value="Sig_transdc_His_kin_Hpt_dom"/>
</dbReference>
<evidence type="ECO:0000256" key="8">
    <source>
        <dbReference type="ARBA" id="ARBA00022741"/>
    </source>
</evidence>
<dbReference type="Pfam" id="PF01627">
    <property type="entry name" value="Hpt"/>
    <property type="match status" value="1"/>
</dbReference>
<dbReference type="GO" id="GO:0005524">
    <property type="term" value="F:ATP binding"/>
    <property type="evidence" value="ECO:0007669"/>
    <property type="project" value="UniProtKB-KW"/>
</dbReference>
<evidence type="ECO:0000256" key="11">
    <source>
        <dbReference type="ARBA" id="ARBA00022840"/>
    </source>
</evidence>
<keyword evidence="19" id="KW-0175">Coiled coil</keyword>
<sequence length="981" mass="109735">MRITEDIFKRGQYLTGLITLFVLIFFLGTTYWSGKYFKTVDRYITVNKLVYLLDSAKMFRSVYIRDSNDEDAQKAQQAISDIQSLLEGLKHDLILTPQHNLMKFTHSFEQYENDFDALIQLKKQRKALEHALAYTKGNGGTISSELDTVDLKLSSLTGKIQNSGQLIGELLREYGDECYSEMTTYNTAASYLFFAAVFFCVIMLLLISNIRKAQAGMKRLAVSLEEAREQADCANQAKSDFIANMSHEIRTPMNAIIGMSYLALQTKLAPRQRSQIEKLNQSAESLLNIINDLLDFSKIEAGRLELESVEFRLEEVLDSLARMIVLRAEEKSIEFNFDIPPDLPTFLIGDPLRLGQILINLANNAVKFTPQEGEITIKIEAPEQALSQDDVILLFSVKDTGIGMSQDQQDALFQPFTQADSSTTRKYGGTGLGLTISRRLTEMMRGKIWCKSQPGKGSTFFFTVRVQKQPQQSRLPQVISEQVGHLNVLVTDDNETTRGIISNMLRHFGFSVTEKNSGREAIETLENRANHRDNDFDIVVIDWDMPVMDGIETIQKIKENPSIQNPPAIILTTAYSKDGLIELAADMGIAGTLTKPATPSGLLDSVLTALGKEAISPSRRKEKSESTSQARDKLRGASVLLVEDNEINQDLSMEILNEADIRVTLAENGQEAIDKLNKTHFDGVLMDCQMPVMDGYTATRLIRQDSRFSDLPIIAMTANAMTGDREKVLDAGMNDHIAKPVDIEEMFITMAQWITPSEQPEQASTEPLTETVTEVDDTLTSLTTIDTETGLKRTQGNVKLYLKLLGHFYTQNRDFNRHFSSLLNTEKGKAERLAHTLKGTAGTLGIDAVQTAARALEVACSENNDVQKPLELVEKALHPVMNELETCLRRQEPDAALSGVSGTGDVPDKEQLRPLLYKLDTLIHDYDTEAVIIIEEITPKLTGTRLQAEAEKIRKCVEGYDFEGAQQELQTLMDKLGIFEH</sequence>
<dbReference type="Pfam" id="PF00512">
    <property type="entry name" value="HisKA"/>
    <property type="match status" value="1"/>
</dbReference>
<evidence type="ECO:0000256" key="9">
    <source>
        <dbReference type="ARBA" id="ARBA00022777"/>
    </source>
</evidence>
<evidence type="ECO:0000313" key="25">
    <source>
        <dbReference type="Proteomes" id="UP000245362"/>
    </source>
</evidence>
<dbReference type="Gene3D" id="1.10.287.130">
    <property type="match status" value="1"/>
</dbReference>
<evidence type="ECO:0000256" key="3">
    <source>
        <dbReference type="ARBA" id="ARBA00012438"/>
    </source>
</evidence>
<dbReference type="RefSeq" id="WP_109319804.1">
    <property type="nucleotide sequence ID" value="NZ_QFWT01000005.1"/>
</dbReference>
<reference evidence="24 25" key="1">
    <citation type="submission" date="2018-05" db="EMBL/GenBank/DDBJ databases">
        <title>Vibrio limimaris sp. nov., isolated from marine sediment.</title>
        <authorList>
            <person name="Li C.-M."/>
        </authorList>
    </citation>
    <scope>NUCLEOTIDE SEQUENCE [LARGE SCALE GENOMIC DNA]</scope>
    <source>
        <strain evidence="24 25">E4404</strain>
    </source>
</reference>
<evidence type="ECO:0000256" key="6">
    <source>
        <dbReference type="ARBA" id="ARBA00022679"/>
    </source>
</evidence>
<dbReference type="PANTHER" id="PTHR45339">
    <property type="entry name" value="HYBRID SIGNAL TRANSDUCTION HISTIDINE KINASE J"/>
    <property type="match status" value="1"/>
</dbReference>
<dbReference type="Gene3D" id="3.40.50.2300">
    <property type="match status" value="2"/>
</dbReference>
<evidence type="ECO:0000256" key="2">
    <source>
        <dbReference type="ARBA" id="ARBA00004651"/>
    </source>
</evidence>
<dbReference type="InterPro" id="IPR036641">
    <property type="entry name" value="HPT_dom_sf"/>
</dbReference>
<dbReference type="SUPFAM" id="SSF47384">
    <property type="entry name" value="Homodimeric domain of signal transducing histidine kinase"/>
    <property type="match status" value="1"/>
</dbReference>
<dbReference type="PANTHER" id="PTHR45339:SF1">
    <property type="entry name" value="HYBRID SIGNAL TRANSDUCTION HISTIDINE KINASE J"/>
    <property type="match status" value="1"/>
</dbReference>
<proteinExistence type="predicted"/>
<dbReference type="InterPro" id="IPR005467">
    <property type="entry name" value="His_kinase_dom"/>
</dbReference>
<dbReference type="SMART" id="SM00448">
    <property type="entry name" value="REC"/>
    <property type="match status" value="2"/>
</dbReference>
<keyword evidence="12 20" id="KW-1133">Transmembrane helix</keyword>
<dbReference type="InterPro" id="IPR036890">
    <property type="entry name" value="HATPase_C_sf"/>
</dbReference>
<name>A0A2U3B8X1_9VIBR</name>
<dbReference type="FunFam" id="3.30.565.10:FF:000010">
    <property type="entry name" value="Sensor histidine kinase RcsC"/>
    <property type="match status" value="1"/>
</dbReference>
<evidence type="ECO:0000259" key="21">
    <source>
        <dbReference type="PROSITE" id="PS50109"/>
    </source>
</evidence>
<dbReference type="CDD" id="cd16922">
    <property type="entry name" value="HATPase_EvgS-ArcB-TorS-like"/>
    <property type="match status" value="1"/>
</dbReference>
<feature type="transmembrane region" description="Helical" evidence="20">
    <location>
        <begin position="188"/>
        <end position="210"/>
    </location>
</feature>
<dbReference type="CDD" id="cd00082">
    <property type="entry name" value="HisKA"/>
    <property type="match status" value="1"/>
</dbReference>
<evidence type="ECO:0000256" key="16">
    <source>
        <dbReference type="ARBA" id="ARBA00068150"/>
    </source>
</evidence>
<evidence type="ECO:0000256" key="18">
    <source>
        <dbReference type="PROSITE-ProRule" id="PRU00169"/>
    </source>
</evidence>
<keyword evidence="11" id="KW-0067">ATP-binding</keyword>
<dbReference type="InterPro" id="IPR011006">
    <property type="entry name" value="CheY-like_superfamily"/>
</dbReference>
<evidence type="ECO:0000256" key="14">
    <source>
        <dbReference type="ARBA" id="ARBA00023136"/>
    </source>
</evidence>
<dbReference type="Pfam" id="PF00072">
    <property type="entry name" value="Response_reg"/>
    <property type="match status" value="2"/>
</dbReference>
<dbReference type="InterPro" id="IPR004358">
    <property type="entry name" value="Sig_transdc_His_kin-like_C"/>
</dbReference>
<evidence type="ECO:0000256" key="19">
    <source>
        <dbReference type="SAM" id="Coils"/>
    </source>
</evidence>
<feature type="domain" description="Histidine kinase" evidence="21">
    <location>
        <begin position="244"/>
        <end position="468"/>
    </location>
</feature>
<dbReference type="EMBL" id="QFWT01000005">
    <property type="protein sequence ID" value="PWI33221.1"/>
    <property type="molecule type" value="Genomic_DNA"/>
</dbReference>
<dbReference type="SUPFAM" id="SSF47226">
    <property type="entry name" value="Histidine-containing phosphotransfer domain, HPT domain"/>
    <property type="match status" value="1"/>
</dbReference>
<organism evidence="24 25">
    <name type="scientific">Vibrio albus</name>
    <dbReference type="NCBI Taxonomy" id="2200953"/>
    <lineage>
        <taxon>Bacteria</taxon>
        <taxon>Pseudomonadati</taxon>
        <taxon>Pseudomonadota</taxon>
        <taxon>Gammaproteobacteria</taxon>
        <taxon>Vibrionales</taxon>
        <taxon>Vibrionaceae</taxon>
        <taxon>Vibrio</taxon>
    </lineage>
</organism>
<evidence type="ECO:0000256" key="12">
    <source>
        <dbReference type="ARBA" id="ARBA00022989"/>
    </source>
</evidence>
<feature type="modified residue" description="4-aspartylphosphate" evidence="18">
    <location>
        <position position="687"/>
    </location>
</feature>
<dbReference type="AlphaFoldDB" id="A0A2U3B8X1"/>
<comment type="subunit">
    <text evidence="15">At low DSF concentrations, interacts with RpfF.</text>
</comment>
<dbReference type="PROSITE" id="PS50110">
    <property type="entry name" value="RESPONSE_REGULATORY"/>
    <property type="match status" value="2"/>
</dbReference>
<evidence type="ECO:0000256" key="20">
    <source>
        <dbReference type="SAM" id="Phobius"/>
    </source>
</evidence>
<dbReference type="SMART" id="SM00388">
    <property type="entry name" value="HisKA"/>
    <property type="match status" value="1"/>
</dbReference>
<comment type="subcellular location">
    <subcellularLocation>
        <location evidence="2">Cell membrane</location>
        <topology evidence="2">Multi-pass membrane protein</topology>
    </subcellularLocation>
</comment>
<keyword evidence="25" id="KW-1185">Reference proteome</keyword>
<comment type="catalytic activity">
    <reaction evidence="1">
        <text>ATP + protein L-histidine = ADP + protein N-phospho-L-histidine.</text>
        <dbReference type="EC" id="2.7.13.3"/>
    </reaction>
</comment>
<dbReference type="PROSITE" id="PS50894">
    <property type="entry name" value="HPT"/>
    <property type="match status" value="1"/>
</dbReference>
<keyword evidence="4" id="KW-1003">Cell membrane</keyword>
<dbReference type="Gene3D" id="3.30.565.10">
    <property type="entry name" value="Histidine kinase-like ATPase, C-terminal domain"/>
    <property type="match status" value="1"/>
</dbReference>
<dbReference type="GO" id="GO:0000155">
    <property type="term" value="F:phosphorelay sensor kinase activity"/>
    <property type="evidence" value="ECO:0007669"/>
    <property type="project" value="InterPro"/>
</dbReference>
<dbReference type="SUPFAM" id="SSF55874">
    <property type="entry name" value="ATPase domain of HSP90 chaperone/DNA topoisomerase II/histidine kinase"/>
    <property type="match status" value="1"/>
</dbReference>